<comment type="caution">
    <text evidence="5">The sequence shown here is derived from an EMBL/GenBank/DDBJ whole genome shotgun (WGS) entry which is preliminary data.</text>
</comment>
<dbReference type="InterPro" id="IPR017900">
    <property type="entry name" value="4Fe4S_Fe_S_CS"/>
</dbReference>
<accession>A0ABX1WR28</accession>
<protein>
    <submittedName>
        <fullName evidence="5">4Fe-4S dicluster domain-containing protein</fullName>
    </submittedName>
</protein>
<evidence type="ECO:0000256" key="2">
    <source>
        <dbReference type="ARBA" id="ARBA00023004"/>
    </source>
</evidence>
<dbReference type="PROSITE" id="PS00198">
    <property type="entry name" value="4FE4S_FER_1"/>
    <property type="match status" value="1"/>
</dbReference>
<dbReference type="PROSITE" id="PS51379">
    <property type="entry name" value="4FE4S_FER_2"/>
    <property type="match status" value="2"/>
</dbReference>
<dbReference type="InterPro" id="IPR017896">
    <property type="entry name" value="4Fe4S_Fe-S-bd"/>
</dbReference>
<dbReference type="EMBL" id="RZNH01000002">
    <property type="protein sequence ID" value="NOU58540.1"/>
    <property type="molecule type" value="Genomic_DNA"/>
</dbReference>
<proteinExistence type="predicted"/>
<dbReference type="RefSeq" id="WP_171593809.1">
    <property type="nucleotide sequence ID" value="NZ_RZNH01000002.1"/>
</dbReference>
<dbReference type="PANTHER" id="PTHR43063:SF1">
    <property type="entry name" value="4FE-4S CLUSTER CONTAINING PARA FAMILY ATPASE PROTEIN"/>
    <property type="match status" value="1"/>
</dbReference>
<reference evidence="5 6" key="1">
    <citation type="submission" date="2018-12" db="EMBL/GenBank/DDBJ databases">
        <title>Marinifilum JC070 sp. nov., a marine bacterium isolated from Yongle Blue Hole in the South China Sea.</title>
        <authorList>
            <person name="Fu T."/>
        </authorList>
    </citation>
    <scope>NUCLEOTIDE SEQUENCE [LARGE SCALE GENOMIC DNA]</scope>
    <source>
        <strain evidence="5 6">JC070</strain>
    </source>
</reference>
<dbReference type="InterPro" id="IPR002586">
    <property type="entry name" value="CobQ/CobB/MinD/ParA_Nub-bd_dom"/>
</dbReference>
<dbReference type="Pfam" id="PF00037">
    <property type="entry name" value="Fer4"/>
    <property type="match status" value="2"/>
</dbReference>
<evidence type="ECO:0000313" key="6">
    <source>
        <dbReference type="Proteomes" id="UP000732105"/>
    </source>
</evidence>
<evidence type="ECO:0000256" key="1">
    <source>
        <dbReference type="ARBA" id="ARBA00022723"/>
    </source>
</evidence>
<dbReference type="Proteomes" id="UP000732105">
    <property type="component" value="Unassembled WGS sequence"/>
</dbReference>
<keyword evidence="1" id="KW-0479">Metal-binding</keyword>
<dbReference type="Gene3D" id="3.30.70.20">
    <property type="match status" value="1"/>
</dbReference>
<dbReference type="Pfam" id="PF01656">
    <property type="entry name" value="CbiA"/>
    <property type="match status" value="1"/>
</dbReference>
<keyword evidence="3" id="KW-0411">Iron-sulfur</keyword>
<evidence type="ECO:0000256" key="3">
    <source>
        <dbReference type="ARBA" id="ARBA00023014"/>
    </source>
</evidence>
<evidence type="ECO:0000313" key="5">
    <source>
        <dbReference type="EMBL" id="NOU58540.1"/>
    </source>
</evidence>
<dbReference type="InterPro" id="IPR027417">
    <property type="entry name" value="P-loop_NTPase"/>
</dbReference>
<gene>
    <name evidence="5" type="ORF">ELS83_01830</name>
</gene>
<organism evidence="5 6">
    <name type="scientific">Marinifilum caeruleilacunae</name>
    <dbReference type="NCBI Taxonomy" id="2499076"/>
    <lineage>
        <taxon>Bacteria</taxon>
        <taxon>Pseudomonadati</taxon>
        <taxon>Bacteroidota</taxon>
        <taxon>Bacteroidia</taxon>
        <taxon>Marinilabiliales</taxon>
        <taxon>Marinifilaceae</taxon>
    </lineage>
</organism>
<evidence type="ECO:0000259" key="4">
    <source>
        <dbReference type="PROSITE" id="PS51379"/>
    </source>
</evidence>
<dbReference type="Gene3D" id="3.40.50.300">
    <property type="entry name" value="P-loop containing nucleotide triphosphate hydrolases"/>
    <property type="match status" value="1"/>
</dbReference>
<sequence>MAFKLAICSGKGGTGKTSVAVNLFQTIRSKWTPKIQLIDCDVEEPNDLLFFRDAKQQDRSVIHQSVPVIEESKCTFCGKCSEYCEFNAISIMPSVQYAAIDPNMCHSCGACLHACKYNAISEIKHPIGELSSYATNTKTDILEGSLRIGSPMQTRVIKELKRAVASDSEIMISDAPPGTSCPVVETVSDADYVILVTEPTPFGLHDLSITVELMREMNKSFGVVVNKAGLGDREVYKYIKEEKIDLLADIPFDREYACQYAQGRLLTDTPPLIEQAFLKLAIDLKNRIIHD</sequence>
<feature type="domain" description="4Fe-4S ferredoxin-type" evidence="4">
    <location>
        <begin position="96"/>
        <end position="125"/>
    </location>
</feature>
<dbReference type="SUPFAM" id="SSF54862">
    <property type="entry name" value="4Fe-4S ferredoxins"/>
    <property type="match status" value="1"/>
</dbReference>
<dbReference type="PANTHER" id="PTHR43063">
    <property type="entry name" value="4FE-4S CLUSTER CONTAINING PARA FAMILY ATPASE PROTEIN"/>
    <property type="match status" value="1"/>
</dbReference>
<feature type="domain" description="4Fe-4S ferredoxin-type" evidence="4">
    <location>
        <begin position="65"/>
        <end position="94"/>
    </location>
</feature>
<keyword evidence="6" id="KW-1185">Reference proteome</keyword>
<dbReference type="SUPFAM" id="SSF52540">
    <property type="entry name" value="P-loop containing nucleoside triphosphate hydrolases"/>
    <property type="match status" value="1"/>
</dbReference>
<keyword evidence="2" id="KW-0408">Iron</keyword>
<name>A0ABX1WR28_9BACT</name>